<evidence type="ECO:0000313" key="3">
    <source>
        <dbReference type="Proteomes" id="UP001243330"/>
    </source>
</evidence>
<gene>
    <name evidence="2" type="ORF">CCHR01_19680</name>
</gene>
<name>A0AAD8ZXV4_9PEZI</name>
<feature type="region of interest" description="Disordered" evidence="1">
    <location>
        <begin position="71"/>
        <end position="118"/>
    </location>
</feature>
<sequence length="118" mass="13545">MSTHRRPLGGQSSFYPSPILSRYLPLARLLFWLLCFRTSTTDLFARHLGRHPADDLQAALELPRHVVRDGPACFPHSQTRPSLLEPTASRLRLSEPYRTEQQPTPKTLTYYLHPPPKT</sequence>
<dbReference type="Proteomes" id="UP001243330">
    <property type="component" value="Unassembled WGS sequence"/>
</dbReference>
<evidence type="ECO:0000313" key="2">
    <source>
        <dbReference type="EMBL" id="KAK1837698.1"/>
    </source>
</evidence>
<proteinExistence type="predicted"/>
<comment type="caution">
    <text evidence="2">The sequence shown here is derived from an EMBL/GenBank/DDBJ whole genome shotgun (WGS) entry which is preliminary data.</text>
</comment>
<keyword evidence="3" id="KW-1185">Reference proteome</keyword>
<protein>
    <submittedName>
        <fullName evidence="2">Uncharacterized protein</fullName>
    </submittedName>
</protein>
<accession>A0AAD8ZXV4</accession>
<organism evidence="2 3">
    <name type="scientific">Colletotrichum chrysophilum</name>
    <dbReference type="NCBI Taxonomy" id="1836956"/>
    <lineage>
        <taxon>Eukaryota</taxon>
        <taxon>Fungi</taxon>
        <taxon>Dikarya</taxon>
        <taxon>Ascomycota</taxon>
        <taxon>Pezizomycotina</taxon>
        <taxon>Sordariomycetes</taxon>
        <taxon>Hypocreomycetidae</taxon>
        <taxon>Glomerellales</taxon>
        <taxon>Glomerellaceae</taxon>
        <taxon>Colletotrichum</taxon>
        <taxon>Colletotrichum gloeosporioides species complex</taxon>
    </lineage>
</organism>
<reference evidence="2" key="1">
    <citation type="submission" date="2023-01" db="EMBL/GenBank/DDBJ databases">
        <title>Colletotrichum chrysophilum M932 genome sequence.</title>
        <authorList>
            <person name="Baroncelli R."/>
        </authorList>
    </citation>
    <scope>NUCLEOTIDE SEQUENCE</scope>
    <source>
        <strain evidence="2">M932</strain>
    </source>
</reference>
<dbReference type="AlphaFoldDB" id="A0AAD8ZXV4"/>
<dbReference type="EMBL" id="JAQOWY010001054">
    <property type="protein sequence ID" value="KAK1837698.1"/>
    <property type="molecule type" value="Genomic_DNA"/>
</dbReference>
<evidence type="ECO:0000256" key="1">
    <source>
        <dbReference type="SAM" id="MobiDB-lite"/>
    </source>
</evidence>